<feature type="compositionally biased region" description="Acidic residues" evidence="1">
    <location>
        <begin position="325"/>
        <end position="341"/>
    </location>
</feature>
<reference evidence="2 3" key="1">
    <citation type="submission" date="2018-11" db="EMBL/GenBank/DDBJ databases">
        <title>Tabrizicola sp. isolated from sediment of alpine lake.</title>
        <authorList>
            <person name="Liu Z."/>
        </authorList>
    </citation>
    <scope>NUCLEOTIDE SEQUENCE [LARGE SCALE GENOMIC DNA]</scope>
    <source>
        <strain evidence="2 3">DRYC-M-16</strain>
    </source>
</reference>
<evidence type="ECO:0000313" key="3">
    <source>
        <dbReference type="Proteomes" id="UP000297741"/>
    </source>
</evidence>
<feature type="compositionally biased region" description="Low complexity" evidence="1">
    <location>
        <begin position="342"/>
        <end position="352"/>
    </location>
</feature>
<dbReference type="EMBL" id="RPEM01000005">
    <property type="protein sequence ID" value="TGD43576.1"/>
    <property type="molecule type" value="Genomic_DNA"/>
</dbReference>
<dbReference type="RefSeq" id="WP_135430539.1">
    <property type="nucleotide sequence ID" value="NZ_RPEM01000005.1"/>
</dbReference>
<dbReference type="NCBIfam" id="TIGR04122">
    <property type="entry name" value="Xnuc_lig_assoc"/>
    <property type="match status" value="1"/>
</dbReference>
<keyword evidence="2" id="KW-0378">Hydrolase</keyword>
<dbReference type="Gene3D" id="3.60.15.10">
    <property type="entry name" value="Ribonuclease Z/Hydroxyacylglutathione hydrolase-like"/>
    <property type="match status" value="1"/>
</dbReference>
<dbReference type="InterPro" id="IPR026360">
    <property type="entry name" value="Xnuc_lig_assoc"/>
</dbReference>
<dbReference type="GO" id="GO:0004527">
    <property type="term" value="F:exonuclease activity"/>
    <property type="evidence" value="ECO:0007669"/>
    <property type="project" value="UniProtKB-KW"/>
</dbReference>
<dbReference type="Proteomes" id="UP000297741">
    <property type="component" value="Unassembled WGS sequence"/>
</dbReference>
<feature type="region of interest" description="Disordered" evidence="1">
    <location>
        <begin position="323"/>
        <end position="352"/>
    </location>
</feature>
<dbReference type="PANTHER" id="PTHR11203:SF49">
    <property type="entry name" value="BLL1145 PROTEIN"/>
    <property type="match status" value="1"/>
</dbReference>
<evidence type="ECO:0000256" key="1">
    <source>
        <dbReference type="SAM" id="MobiDB-lite"/>
    </source>
</evidence>
<proteinExistence type="predicted"/>
<keyword evidence="2" id="KW-0436">Ligase</keyword>
<dbReference type="InterPro" id="IPR036866">
    <property type="entry name" value="RibonucZ/Hydroxyglut_hydro"/>
</dbReference>
<sequence>MSAELLSFTDRGIYCAEGGFYIDPWRPVDRALITHGHSDHARWGHGHYLSTKQALPVMRHRLGDIFAEGIAYGEPRQIGGVQVSFHPAGHVPGSAQIRVERGGEVWVVSGDYKVEDDGLSEAFVPVPCHTFITECTFGLPLFRWQPQAVIAQQLAAWWVANAAEGRSTILAAYGLGKAQRLMTLLPDAGPILTHGAVEETTRILRDQGYNLPPTIRVTAGVDAKSHPGALIIAPPSALGTPWARRFGPSAEAFASGWMALRGIRRRRGLDTGFVISDHADWPGLNTAIRATGAERVFVTHGYTTPFRRWLEEQGYDAGIVQTEFGGDEADTDTEAEPDSAAESEAVVESKLL</sequence>
<evidence type="ECO:0000313" key="2">
    <source>
        <dbReference type="EMBL" id="TGD43576.1"/>
    </source>
</evidence>
<keyword evidence="3" id="KW-1185">Reference proteome</keyword>
<comment type="caution">
    <text evidence="2">The sequence shown here is derived from an EMBL/GenBank/DDBJ whole genome shotgun (WGS) entry which is preliminary data.</text>
</comment>
<accession>A0ABY2KM01</accession>
<name>A0ABY2KM01_9RHOB</name>
<dbReference type="GO" id="GO:0016874">
    <property type="term" value="F:ligase activity"/>
    <property type="evidence" value="ECO:0007669"/>
    <property type="project" value="UniProtKB-KW"/>
</dbReference>
<dbReference type="PANTHER" id="PTHR11203">
    <property type="entry name" value="CLEAVAGE AND POLYADENYLATION SPECIFICITY FACTOR FAMILY MEMBER"/>
    <property type="match status" value="1"/>
</dbReference>
<gene>
    <name evidence="2" type="ORF">EEB11_09300</name>
</gene>
<dbReference type="EC" id="3.1.-.-" evidence="2"/>
<protein>
    <submittedName>
        <fullName evidence="2">Ligase-associated DNA damage response exonuclease</fullName>
        <ecNumber evidence="2">3.1.-.-</ecNumber>
    </submittedName>
</protein>
<keyword evidence="2" id="KW-0269">Exonuclease</keyword>
<keyword evidence="2" id="KW-0540">Nuclease</keyword>
<dbReference type="InterPro" id="IPR050698">
    <property type="entry name" value="MBL"/>
</dbReference>
<organism evidence="2 3">
    <name type="scientific">Pseudotabrizicola sediminis</name>
    <dbReference type="NCBI Taxonomy" id="2486418"/>
    <lineage>
        <taxon>Bacteria</taxon>
        <taxon>Pseudomonadati</taxon>
        <taxon>Pseudomonadota</taxon>
        <taxon>Alphaproteobacteria</taxon>
        <taxon>Rhodobacterales</taxon>
        <taxon>Paracoccaceae</taxon>
        <taxon>Pseudotabrizicola</taxon>
    </lineage>
</organism>
<dbReference type="SUPFAM" id="SSF56281">
    <property type="entry name" value="Metallo-hydrolase/oxidoreductase"/>
    <property type="match status" value="1"/>
</dbReference>